<evidence type="ECO:0000256" key="10">
    <source>
        <dbReference type="ARBA" id="ARBA00022833"/>
    </source>
</evidence>
<accession>A0A1R3IHC9</accession>
<dbReference type="InterPro" id="IPR044600">
    <property type="entry name" value="ATL1/ATL16-like"/>
</dbReference>
<proteinExistence type="inferred from homology"/>
<evidence type="ECO:0000256" key="9">
    <source>
        <dbReference type="ARBA" id="ARBA00022786"/>
    </source>
</evidence>
<comment type="catalytic activity">
    <reaction evidence="1">
        <text>S-ubiquitinyl-[E2 ubiquitin-conjugating enzyme]-L-cysteine + [acceptor protein]-L-lysine = [E2 ubiquitin-conjugating enzyme]-L-cysteine + N(6)-ubiquitinyl-[acceptor protein]-L-lysine.</text>
        <dbReference type="EC" id="2.3.2.27"/>
    </reaction>
</comment>
<evidence type="ECO:0000256" key="4">
    <source>
        <dbReference type="ARBA" id="ARBA00012483"/>
    </source>
</evidence>
<comment type="caution">
    <text evidence="18">The sequence shown here is derived from an EMBL/GenBank/DDBJ whole genome shotgun (WGS) entry which is preliminary data.</text>
</comment>
<dbReference type="Pfam" id="PF13639">
    <property type="entry name" value="zf-RING_2"/>
    <property type="match status" value="1"/>
</dbReference>
<organism evidence="18 19">
    <name type="scientific">Corchorus olitorius</name>
    <dbReference type="NCBI Taxonomy" id="93759"/>
    <lineage>
        <taxon>Eukaryota</taxon>
        <taxon>Viridiplantae</taxon>
        <taxon>Streptophyta</taxon>
        <taxon>Embryophyta</taxon>
        <taxon>Tracheophyta</taxon>
        <taxon>Spermatophyta</taxon>
        <taxon>Magnoliopsida</taxon>
        <taxon>eudicotyledons</taxon>
        <taxon>Gunneridae</taxon>
        <taxon>Pentapetalae</taxon>
        <taxon>rosids</taxon>
        <taxon>malvids</taxon>
        <taxon>Malvales</taxon>
        <taxon>Malvaceae</taxon>
        <taxon>Grewioideae</taxon>
        <taxon>Apeibeae</taxon>
        <taxon>Corchorus</taxon>
    </lineage>
</organism>
<name>A0A1R3IHC9_9ROSI</name>
<dbReference type="InterPro" id="IPR013083">
    <property type="entry name" value="Znf_RING/FYVE/PHD"/>
</dbReference>
<evidence type="ECO:0000256" key="2">
    <source>
        <dbReference type="ARBA" id="ARBA00004167"/>
    </source>
</evidence>
<dbReference type="EC" id="2.3.2.27" evidence="4"/>
<dbReference type="SMART" id="SM01197">
    <property type="entry name" value="FANCL_C"/>
    <property type="match status" value="1"/>
</dbReference>
<protein>
    <recommendedName>
        <fullName evidence="4">RING-type E3 ubiquitin transferase</fullName>
        <ecNumber evidence="4">2.3.2.27</ecNumber>
    </recommendedName>
</protein>
<keyword evidence="7" id="KW-0479">Metal-binding</keyword>
<dbReference type="InterPro" id="IPR001841">
    <property type="entry name" value="Znf_RING"/>
</dbReference>
<evidence type="ECO:0000313" key="19">
    <source>
        <dbReference type="Proteomes" id="UP000187203"/>
    </source>
</evidence>
<evidence type="ECO:0000256" key="13">
    <source>
        <dbReference type="ARBA" id="ARBA00024209"/>
    </source>
</evidence>
<feature type="compositionally biased region" description="Low complexity" evidence="15">
    <location>
        <begin position="191"/>
        <end position="204"/>
    </location>
</feature>
<evidence type="ECO:0000256" key="16">
    <source>
        <dbReference type="SAM" id="Phobius"/>
    </source>
</evidence>
<comment type="pathway">
    <text evidence="3">Protein modification; protein ubiquitination.</text>
</comment>
<comment type="similarity">
    <text evidence="13">Belongs to the RING-type zinc finger family. ATL subfamily.</text>
</comment>
<dbReference type="PANTHER" id="PTHR46913:SF1">
    <property type="entry name" value="RING-H2 FINGER PROTEIN ATL16"/>
    <property type="match status" value="1"/>
</dbReference>
<evidence type="ECO:0000259" key="17">
    <source>
        <dbReference type="PROSITE" id="PS50089"/>
    </source>
</evidence>
<dbReference type="CDD" id="cd16461">
    <property type="entry name" value="RING-H2_EL5-like"/>
    <property type="match status" value="1"/>
</dbReference>
<dbReference type="EMBL" id="AWUE01018183">
    <property type="protein sequence ID" value="OMO81965.1"/>
    <property type="molecule type" value="Genomic_DNA"/>
</dbReference>
<dbReference type="FunFam" id="3.30.40.10:FF:000187">
    <property type="entry name" value="E3 ubiquitin-protein ligase ATL6"/>
    <property type="match status" value="1"/>
</dbReference>
<keyword evidence="8 14" id="KW-0863">Zinc-finger</keyword>
<sequence length="263" mass="29174">MDNYTDLPSPRRHINYAVNGKVMLCTGVVIFFALLVVLCFHNYARVIFRNRRRRYLRRRAQHLLSLSTAAAPTKTAPKGLDPSIIKTIPTFVYSTKDSQNDRFSSLECAVCLSEFENEEMARVLPKCNHTFHVDCIDMWFHSHSNCPMCRAPVQADIPVNPPETLPQTVVSVAEEAGPVPRGGEDHIEMNSSSASSSSASSPSSSSSASFLKLESCPMKTLELSGVEILVEVPRDREEDRETGGAADVGSGNRIRSLQRMWSL</sequence>
<evidence type="ECO:0000256" key="1">
    <source>
        <dbReference type="ARBA" id="ARBA00000900"/>
    </source>
</evidence>
<dbReference type="GO" id="GO:0016020">
    <property type="term" value="C:membrane"/>
    <property type="evidence" value="ECO:0007669"/>
    <property type="project" value="UniProtKB-SubCell"/>
</dbReference>
<evidence type="ECO:0000256" key="11">
    <source>
        <dbReference type="ARBA" id="ARBA00022989"/>
    </source>
</evidence>
<dbReference type="GO" id="GO:0061630">
    <property type="term" value="F:ubiquitin protein ligase activity"/>
    <property type="evidence" value="ECO:0007669"/>
    <property type="project" value="UniProtKB-EC"/>
</dbReference>
<evidence type="ECO:0000256" key="5">
    <source>
        <dbReference type="ARBA" id="ARBA00022679"/>
    </source>
</evidence>
<evidence type="ECO:0000256" key="7">
    <source>
        <dbReference type="ARBA" id="ARBA00022723"/>
    </source>
</evidence>
<keyword evidence="10" id="KW-0862">Zinc</keyword>
<keyword evidence="19" id="KW-1185">Reference proteome</keyword>
<dbReference type="OrthoDB" id="8062037at2759"/>
<dbReference type="STRING" id="93759.A0A1R3IHC9"/>
<dbReference type="AlphaFoldDB" id="A0A1R3IHC9"/>
<feature type="domain" description="RING-type" evidence="17">
    <location>
        <begin position="108"/>
        <end position="150"/>
    </location>
</feature>
<keyword evidence="12 16" id="KW-0472">Membrane</keyword>
<evidence type="ECO:0000256" key="8">
    <source>
        <dbReference type="ARBA" id="ARBA00022771"/>
    </source>
</evidence>
<keyword evidence="6 16" id="KW-0812">Transmembrane</keyword>
<evidence type="ECO:0000256" key="12">
    <source>
        <dbReference type="ARBA" id="ARBA00023136"/>
    </source>
</evidence>
<dbReference type="Gene3D" id="3.30.40.10">
    <property type="entry name" value="Zinc/RING finger domain, C3HC4 (zinc finger)"/>
    <property type="match status" value="1"/>
</dbReference>
<dbReference type="PANTHER" id="PTHR46913">
    <property type="entry name" value="RING-H2 FINGER PROTEIN ATL16"/>
    <property type="match status" value="1"/>
</dbReference>
<keyword evidence="9" id="KW-0833">Ubl conjugation pathway</keyword>
<reference evidence="19" key="1">
    <citation type="submission" date="2013-09" db="EMBL/GenBank/DDBJ databases">
        <title>Corchorus olitorius genome sequencing.</title>
        <authorList>
            <person name="Alam M."/>
            <person name="Haque M.S."/>
            <person name="Islam M.S."/>
            <person name="Emdad E.M."/>
            <person name="Islam M.M."/>
            <person name="Ahmed B."/>
            <person name="Halim A."/>
            <person name="Hossen Q.M.M."/>
            <person name="Hossain M.Z."/>
            <person name="Ahmed R."/>
            <person name="Khan M.M."/>
            <person name="Islam R."/>
            <person name="Rashid M.M."/>
            <person name="Khan S.A."/>
            <person name="Rahman M.S."/>
            <person name="Alam M."/>
            <person name="Yahiya A.S."/>
            <person name="Khan M.S."/>
            <person name="Azam M.S."/>
            <person name="Haque T."/>
            <person name="Lashkar M.Z.H."/>
            <person name="Akhand A.I."/>
            <person name="Morshed G."/>
            <person name="Roy S."/>
            <person name="Uddin K.S."/>
            <person name="Rabeya T."/>
            <person name="Hossain A.S."/>
            <person name="Chowdhury A."/>
            <person name="Snigdha A.R."/>
            <person name="Mortoza M.S."/>
            <person name="Matin S.A."/>
            <person name="Hoque S.M.E."/>
            <person name="Islam M.K."/>
            <person name="Roy D.K."/>
            <person name="Haider R."/>
            <person name="Moosa M.M."/>
            <person name="Elias S.M."/>
            <person name="Hasan A.M."/>
            <person name="Jahan S."/>
            <person name="Shafiuddin M."/>
            <person name="Mahmood N."/>
            <person name="Shommy N.S."/>
        </authorList>
    </citation>
    <scope>NUCLEOTIDE SEQUENCE [LARGE SCALE GENOMIC DNA]</scope>
    <source>
        <strain evidence="19">cv. O-4</strain>
    </source>
</reference>
<evidence type="ECO:0000256" key="14">
    <source>
        <dbReference type="PROSITE-ProRule" id="PRU00175"/>
    </source>
</evidence>
<dbReference type="PROSITE" id="PS50089">
    <property type="entry name" value="ZF_RING_2"/>
    <property type="match status" value="1"/>
</dbReference>
<keyword evidence="11 16" id="KW-1133">Transmembrane helix</keyword>
<feature type="region of interest" description="Disordered" evidence="15">
    <location>
        <begin position="233"/>
        <end position="252"/>
    </location>
</feature>
<evidence type="ECO:0000256" key="15">
    <source>
        <dbReference type="SAM" id="MobiDB-lite"/>
    </source>
</evidence>
<gene>
    <name evidence="18" type="ORF">COLO4_23321</name>
</gene>
<dbReference type="SUPFAM" id="SSF57850">
    <property type="entry name" value="RING/U-box"/>
    <property type="match status" value="1"/>
</dbReference>
<comment type="subcellular location">
    <subcellularLocation>
        <location evidence="2">Membrane</location>
        <topology evidence="2">Single-pass membrane protein</topology>
    </subcellularLocation>
</comment>
<dbReference type="GO" id="GO:0008270">
    <property type="term" value="F:zinc ion binding"/>
    <property type="evidence" value="ECO:0007669"/>
    <property type="project" value="UniProtKB-KW"/>
</dbReference>
<feature type="transmembrane region" description="Helical" evidence="16">
    <location>
        <begin position="20"/>
        <end position="44"/>
    </location>
</feature>
<keyword evidence="5" id="KW-0808">Transferase</keyword>
<dbReference type="GO" id="GO:0016567">
    <property type="term" value="P:protein ubiquitination"/>
    <property type="evidence" value="ECO:0007669"/>
    <property type="project" value="InterPro"/>
</dbReference>
<feature type="compositionally biased region" description="Basic and acidic residues" evidence="15">
    <location>
        <begin position="233"/>
        <end position="242"/>
    </location>
</feature>
<evidence type="ECO:0000256" key="3">
    <source>
        <dbReference type="ARBA" id="ARBA00004906"/>
    </source>
</evidence>
<dbReference type="Proteomes" id="UP000187203">
    <property type="component" value="Unassembled WGS sequence"/>
</dbReference>
<evidence type="ECO:0000256" key="6">
    <source>
        <dbReference type="ARBA" id="ARBA00022692"/>
    </source>
</evidence>
<dbReference type="SMART" id="SM00184">
    <property type="entry name" value="RING"/>
    <property type="match status" value="1"/>
</dbReference>
<feature type="region of interest" description="Disordered" evidence="15">
    <location>
        <begin position="177"/>
        <end position="204"/>
    </location>
</feature>
<evidence type="ECO:0000313" key="18">
    <source>
        <dbReference type="EMBL" id="OMO81965.1"/>
    </source>
</evidence>